<keyword evidence="5 6" id="KW-0879">Wnt signaling pathway</keyword>
<dbReference type="SUPFAM" id="SSF50156">
    <property type="entry name" value="PDZ domain-like"/>
    <property type="match status" value="1"/>
</dbReference>
<dbReference type="Proteomes" id="UP001174909">
    <property type="component" value="Unassembled WGS sequence"/>
</dbReference>
<evidence type="ECO:0000256" key="5">
    <source>
        <dbReference type="ARBA" id="ARBA00022687"/>
    </source>
</evidence>
<dbReference type="PRINTS" id="PR01760">
    <property type="entry name" value="DISHEVELLED"/>
</dbReference>
<feature type="domain" description="DIX" evidence="9">
    <location>
        <begin position="1"/>
        <end position="82"/>
    </location>
</feature>
<keyword evidence="3" id="KW-0217">Developmental protein</keyword>
<proteinExistence type="inferred from homology"/>
<dbReference type="GO" id="GO:0060070">
    <property type="term" value="P:canonical Wnt signaling pathway"/>
    <property type="evidence" value="ECO:0007669"/>
    <property type="project" value="TreeGrafter"/>
</dbReference>
<feature type="compositionally biased region" description="Low complexity" evidence="7">
    <location>
        <begin position="358"/>
        <end position="381"/>
    </location>
</feature>
<evidence type="ECO:0000259" key="9">
    <source>
        <dbReference type="PROSITE" id="PS50841"/>
    </source>
</evidence>
<dbReference type="FunFam" id="2.40.240.130:FF:000001">
    <property type="entry name" value="Segment polarity protein dishevelled homolog DVL-1"/>
    <property type="match status" value="1"/>
</dbReference>
<evidence type="ECO:0000256" key="6">
    <source>
        <dbReference type="PROSITE-ProRule" id="PRU00069"/>
    </source>
</evidence>
<keyword evidence="11" id="KW-1185">Reference proteome</keyword>
<dbReference type="AlphaFoldDB" id="A0AA35SRZ5"/>
<accession>A0AA35SRZ5</accession>
<dbReference type="SUPFAM" id="SSF54236">
    <property type="entry name" value="Ubiquitin-like"/>
    <property type="match status" value="1"/>
</dbReference>
<dbReference type="FunFam" id="2.30.42.10:FF:000014">
    <property type="entry name" value="Segment polarity protein dishevelled homolog DVL-3"/>
    <property type="match status" value="1"/>
</dbReference>
<dbReference type="PANTHER" id="PTHR10878:SF25">
    <property type="entry name" value="SEGMENT POLARITY PROTEIN DISHEVELLED"/>
    <property type="match status" value="1"/>
</dbReference>
<dbReference type="InterPro" id="IPR001478">
    <property type="entry name" value="PDZ"/>
</dbReference>
<protein>
    <submittedName>
        <fullName evidence="10">Segment polarity protein dishevelled homolog DVL-3</fullName>
    </submittedName>
</protein>
<evidence type="ECO:0000256" key="4">
    <source>
        <dbReference type="ARBA" id="ARBA00022490"/>
    </source>
</evidence>
<evidence type="ECO:0000256" key="2">
    <source>
        <dbReference type="ARBA" id="ARBA00008735"/>
    </source>
</evidence>
<feature type="compositionally biased region" description="Basic and acidic residues" evidence="7">
    <location>
        <begin position="93"/>
        <end position="107"/>
    </location>
</feature>
<dbReference type="PROSITE" id="PS50841">
    <property type="entry name" value="DIX"/>
    <property type="match status" value="1"/>
</dbReference>
<dbReference type="InterPro" id="IPR036034">
    <property type="entry name" value="PDZ_sf"/>
</dbReference>
<evidence type="ECO:0000313" key="11">
    <source>
        <dbReference type="Proteomes" id="UP001174909"/>
    </source>
</evidence>
<dbReference type="InterPro" id="IPR015506">
    <property type="entry name" value="Dsh/Dvl-rel"/>
</dbReference>
<organism evidence="10 11">
    <name type="scientific">Geodia barretti</name>
    <name type="common">Barrett's horny sponge</name>
    <dbReference type="NCBI Taxonomy" id="519541"/>
    <lineage>
        <taxon>Eukaryota</taxon>
        <taxon>Metazoa</taxon>
        <taxon>Porifera</taxon>
        <taxon>Demospongiae</taxon>
        <taxon>Heteroscleromorpha</taxon>
        <taxon>Tetractinellida</taxon>
        <taxon>Astrophorina</taxon>
        <taxon>Geodiidae</taxon>
        <taxon>Geodia</taxon>
    </lineage>
</organism>
<reference evidence="10" key="1">
    <citation type="submission" date="2023-03" db="EMBL/GenBank/DDBJ databases">
        <authorList>
            <person name="Steffen K."/>
            <person name="Cardenas P."/>
        </authorList>
    </citation>
    <scope>NUCLEOTIDE SEQUENCE</scope>
</reference>
<dbReference type="InterPro" id="IPR008339">
    <property type="entry name" value="Dishevelled_fam"/>
</dbReference>
<dbReference type="CDD" id="cd06717">
    <property type="entry name" value="PDZ_Dishevelled-like"/>
    <property type="match status" value="1"/>
</dbReference>
<dbReference type="InterPro" id="IPR001158">
    <property type="entry name" value="DIX"/>
</dbReference>
<gene>
    <name evidence="10" type="ORF">GBAR_LOCUS19752</name>
</gene>
<dbReference type="PANTHER" id="PTHR10878">
    <property type="entry name" value="SEGMENT POLARITY PROTEIN DISHEVELLED"/>
    <property type="match status" value="1"/>
</dbReference>
<dbReference type="PROSITE" id="PS50106">
    <property type="entry name" value="PDZ"/>
    <property type="match status" value="1"/>
</dbReference>
<dbReference type="Pfam" id="PF00778">
    <property type="entry name" value="DIX"/>
    <property type="match status" value="1"/>
</dbReference>
<dbReference type="EMBL" id="CASHTH010002775">
    <property type="protein sequence ID" value="CAI8035160.1"/>
    <property type="molecule type" value="Genomic_DNA"/>
</dbReference>
<feature type="domain" description="PDZ" evidence="8">
    <location>
        <begin position="227"/>
        <end position="299"/>
    </location>
</feature>
<dbReference type="Gene3D" id="2.30.42.10">
    <property type="match status" value="1"/>
</dbReference>
<evidence type="ECO:0000256" key="7">
    <source>
        <dbReference type="SAM" id="MobiDB-lite"/>
    </source>
</evidence>
<dbReference type="InterPro" id="IPR038207">
    <property type="entry name" value="DIX_dom_sf"/>
</dbReference>
<evidence type="ECO:0000313" key="10">
    <source>
        <dbReference type="EMBL" id="CAI8035160.1"/>
    </source>
</evidence>
<dbReference type="Pfam" id="PF00595">
    <property type="entry name" value="PDZ"/>
    <property type="match status" value="1"/>
</dbReference>
<feature type="region of interest" description="Disordered" evidence="7">
    <location>
        <begin position="350"/>
        <end position="381"/>
    </location>
</feature>
<evidence type="ECO:0000256" key="3">
    <source>
        <dbReference type="ARBA" id="ARBA00022473"/>
    </source>
</evidence>
<dbReference type="Gene3D" id="2.40.240.130">
    <property type="match status" value="1"/>
</dbReference>
<dbReference type="SMART" id="SM00021">
    <property type="entry name" value="DAX"/>
    <property type="match status" value="1"/>
</dbReference>
<keyword evidence="4" id="KW-0963">Cytoplasm</keyword>
<evidence type="ECO:0000256" key="1">
    <source>
        <dbReference type="ARBA" id="ARBA00004496"/>
    </source>
</evidence>
<feature type="compositionally biased region" description="Basic residues" evidence="7">
    <location>
        <begin position="115"/>
        <end position="140"/>
    </location>
</feature>
<name>A0AA35SRZ5_GEOBA</name>
<dbReference type="SMART" id="SM00228">
    <property type="entry name" value="PDZ"/>
    <property type="match status" value="1"/>
</dbReference>
<sequence length="381" mass="42050">MEETKVIYYIDDEDTPYMMKIMESPSKVTLKDFKAQLNRPYKKFYFRSTDDDIGTVKEEIASDDMSLPNVNGRVVCWVVTGEQGSQSGSDTGGSKEKLDSTKERDGDDVSLVSRSSRRYKPHRHHHRSHGHPRQRRRHRVGNAGDESAMSGTDFDSQTEFTSASYTTTDLESVADTSDTVSRVSASTLTSLQPRRKILTKHRPPKRSMSMSTMTATSVSNASMQIVQVTLNMDTVNFLGISIVGQTSEDGAGGIFVGSVMKGGAVAADGRIEPGDMLLEVNEISFENMSNDDAVKALREIVQQPGPITLTVAKCWEPEPVVPHFEPRMEPIRPIDPSAWVQQTNQMQEYSYGRPFTGSPTLSTMTSNSSPSVTSSVPESET</sequence>
<comment type="subcellular location">
    <subcellularLocation>
        <location evidence="1">Cytoplasm</location>
    </subcellularLocation>
</comment>
<comment type="similarity">
    <text evidence="2">Belongs to the DSH family.</text>
</comment>
<dbReference type="InterPro" id="IPR029071">
    <property type="entry name" value="Ubiquitin-like_domsf"/>
</dbReference>
<feature type="region of interest" description="Disordered" evidence="7">
    <location>
        <begin position="81"/>
        <end position="156"/>
    </location>
</feature>
<evidence type="ECO:0000259" key="8">
    <source>
        <dbReference type="PROSITE" id="PS50106"/>
    </source>
</evidence>
<dbReference type="GO" id="GO:0005829">
    <property type="term" value="C:cytosol"/>
    <property type="evidence" value="ECO:0007669"/>
    <property type="project" value="TreeGrafter"/>
</dbReference>
<comment type="caution">
    <text evidence="10">The sequence shown here is derived from an EMBL/GenBank/DDBJ whole genome shotgun (WGS) entry which is preliminary data.</text>
</comment>